<gene>
    <name evidence="1" type="ORF">LYB30171_00067</name>
</gene>
<name>A0ABM8UBU4_9GAMM</name>
<accession>A0ABM8UBU4</accession>
<evidence type="ECO:0000313" key="1">
    <source>
        <dbReference type="EMBL" id="CAG4967548.1"/>
    </source>
</evidence>
<organism evidence="1 2">
    <name type="scientific">Novilysobacter luteus</name>
    <dbReference type="NCBI Taxonomy" id="2822368"/>
    <lineage>
        <taxon>Bacteria</taxon>
        <taxon>Pseudomonadati</taxon>
        <taxon>Pseudomonadota</taxon>
        <taxon>Gammaproteobacteria</taxon>
        <taxon>Lysobacterales</taxon>
        <taxon>Lysobacteraceae</taxon>
        <taxon>Novilysobacter</taxon>
    </lineage>
</organism>
<dbReference type="RefSeq" id="WP_215219113.1">
    <property type="nucleotide sequence ID" value="NZ_OU015430.1"/>
</dbReference>
<reference evidence="1 2" key="1">
    <citation type="submission" date="2021-04" db="EMBL/GenBank/DDBJ databases">
        <authorList>
            <person name="Rodrigo-Torres L."/>
            <person name="Arahal R. D."/>
            <person name="Lucena T."/>
        </authorList>
    </citation>
    <scope>NUCLEOTIDE SEQUENCE [LARGE SCALE GENOMIC DNA]</scope>
    <source>
        <strain evidence="1 2">CECT 30171</strain>
    </source>
</reference>
<dbReference type="Proteomes" id="UP000680116">
    <property type="component" value="Chromosome"/>
</dbReference>
<dbReference type="EMBL" id="OU015430">
    <property type="protein sequence ID" value="CAG4967548.1"/>
    <property type="molecule type" value="Genomic_DNA"/>
</dbReference>
<keyword evidence="2" id="KW-1185">Reference proteome</keyword>
<protein>
    <submittedName>
        <fullName evidence="1">Uncharacterized protein</fullName>
    </submittedName>
</protein>
<proteinExistence type="predicted"/>
<sequence length="67" mass="6972">MNLFQGLLFLDGFRVAPEPAADRPVVTRMPAGKRRGAATTATAKRAMPARASTLAHGCNCAATGACR</sequence>
<evidence type="ECO:0000313" key="2">
    <source>
        <dbReference type="Proteomes" id="UP000680116"/>
    </source>
</evidence>